<evidence type="ECO:0000256" key="9">
    <source>
        <dbReference type="ARBA" id="ARBA00038120"/>
    </source>
</evidence>
<dbReference type="AlphaFoldDB" id="A0A4R7Z6V5"/>
<organism evidence="12 13">
    <name type="scientific">Halanaerobium saccharolyticum</name>
    <dbReference type="NCBI Taxonomy" id="43595"/>
    <lineage>
        <taxon>Bacteria</taxon>
        <taxon>Bacillati</taxon>
        <taxon>Bacillota</taxon>
        <taxon>Clostridia</taxon>
        <taxon>Halanaerobiales</taxon>
        <taxon>Halanaerobiaceae</taxon>
        <taxon>Halanaerobium</taxon>
    </lineage>
</organism>
<evidence type="ECO:0000256" key="6">
    <source>
        <dbReference type="ARBA" id="ARBA00023136"/>
    </source>
</evidence>
<sequence length="230" mass="26317">MEVQLSVVIPTLNEEKNIADLIDYLKNEKVKTEIIISDADSSDQTREIAASRGAKVVNSRQGNRGLQLNKGAEIASAPLILFLHADSTLENSALNSLVKKMKRKPDKIGGCFSLKIESEHPLLKFISWSSNLRARYLNLIFGDQGMFIKKEIFKKLGGFPEIELMEDWEFSRKMAEAGELLFLDKKIYTSARRWEEYGVLKTILLMHKIKFLHMLGYSPQKLKKIYHDAR</sequence>
<dbReference type="Gene3D" id="3.90.550.10">
    <property type="entry name" value="Spore Coat Polysaccharide Biosynthesis Protein SpsA, Chain A"/>
    <property type="match status" value="1"/>
</dbReference>
<dbReference type="Pfam" id="PF00535">
    <property type="entry name" value="Glycos_transf_2"/>
    <property type="match status" value="1"/>
</dbReference>
<dbReference type="PANTHER" id="PTHR43646">
    <property type="entry name" value="GLYCOSYLTRANSFERASE"/>
    <property type="match status" value="1"/>
</dbReference>
<dbReference type="OrthoDB" id="9810303at2"/>
<name>A0A4R7Z6V5_9FIRM</name>
<evidence type="ECO:0000256" key="1">
    <source>
        <dbReference type="ARBA" id="ARBA00004236"/>
    </source>
</evidence>
<gene>
    <name evidence="12" type="ORF">C8C77_10227</name>
</gene>
<evidence type="ECO:0000256" key="3">
    <source>
        <dbReference type="ARBA" id="ARBA00022676"/>
    </source>
</evidence>
<keyword evidence="6" id="KW-0472">Membrane</keyword>
<comment type="function">
    <text evidence="7">Catalyzes the glycosylation of 4,4'-diaponeurosporenoate, i.e. the esterification of glucose at the C1'' position with the carboxyl group of 4,4'-diaponeurosporenic acid, to form glycosyl-4,4'-diaponeurosporenoate. This is a step in the biosynthesis of staphyloxanthin, an orange pigment present in most staphylococci strains.</text>
</comment>
<reference evidence="12 13" key="1">
    <citation type="submission" date="2019-03" db="EMBL/GenBank/DDBJ databases">
        <title>Subsurface microbial communities from deep shales in Ohio and West Virginia, USA.</title>
        <authorList>
            <person name="Wrighton K."/>
        </authorList>
    </citation>
    <scope>NUCLEOTIDE SEQUENCE [LARGE SCALE GENOMIC DNA]</scope>
    <source>
        <strain evidence="12 13">MSL9.2</strain>
    </source>
</reference>
<feature type="domain" description="Glycosyltransferase 2-like" evidence="11">
    <location>
        <begin position="6"/>
        <end position="112"/>
    </location>
</feature>
<dbReference type="GO" id="GO:0016757">
    <property type="term" value="F:glycosyltransferase activity"/>
    <property type="evidence" value="ECO:0007669"/>
    <property type="project" value="UniProtKB-KW"/>
</dbReference>
<dbReference type="InterPro" id="IPR029044">
    <property type="entry name" value="Nucleotide-diphossugar_trans"/>
</dbReference>
<keyword evidence="5" id="KW-0125">Carotenoid biosynthesis</keyword>
<dbReference type="GO" id="GO:0016117">
    <property type="term" value="P:carotenoid biosynthetic process"/>
    <property type="evidence" value="ECO:0007669"/>
    <property type="project" value="UniProtKB-KW"/>
</dbReference>
<accession>A0A4R7Z6V5</accession>
<dbReference type="NCBIfam" id="TIGR04283">
    <property type="entry name" value="glyco_like_mftF"/>
    <property type="match status" value="1"/>
</dbReference>
<dbReference type="InterPro" id="IPR026461">
    <property type="entry name" value="Trfase_2_rSAM/seldom_assoc"/>
</dbReference>
<keyword evidence="2" id="KW-1003">Cell membrane</keyword>
<dbReference type="EMBL" id="SODA01000002">
    <property type="protein sequence ID" value="TDW07227.1"/>
    <property type="molecule type" value="Genomic_DNA"/>
</dbReference>
<comment type="subcellular location">
    <subcellularLocation>
        <location evidence="1">Cell membrane</location>
    </subcellularLocation>
</comment>
<comment type="pathway">
    <text evidence="8">Carotenoid biosynthesis; staphyloxanthin biosynthesis; staphyloxanthin from farnesyl diphosphate: step 4/5.</text>
</comment>
<evidence type="ECO:0000256" key="7">
    <source>
        <dbReference type="ARBA" id="ARBA00037281"/>
    </source>
</evidence>
<dbReference type="GO" id="GO:0005886">
    <property type="term" value="C:plasma membrane"/>
    <property type="evidence" value="ECO:0007669"/>
    <property type="project" value="UniProtKB-SubCell"/>
</dbReference>
<evidence type="ECO:0000256" key="4">
    <source>
        <dbReference type="ARBA" id="ARBA00022679"/>
    </source>
</evidence>
<evidence type="ECO:0000313" key="13">
    <source>
        <dbReference type="Proteomes" id="UP000294697"/>
    </source>
</evidence>
<evidence type="ECO:0000256" key="2">
    <source>
        <dbReference type="ARBA" id="ARBA00022475"/>
    </source>
</evidence>
<dbReference type="RefSeq" id="WP_111572112.1">
    <property type="nucleotide sequence ID" value="NZ_QLME01000009.1"/>
</dbReference>
<keyword evidence="4 12" id="KW-0808">Transferase</keyword>
<dbReference type="CDD" id="cd02522">
    <property type="entry name" value="GT_2_like_a"/>
    <property type="match status" value="1"/>
</dbReference>
<protein>
    <recommendedName>
        <fullName evidence="10">4,4'-diaponeurosporenoate glycosyltransferase</fullName>
    </recommendedName>
</protein>
<dbReference type="SUPFAM" id="SSF53448">
    <property type="entry name" value="Nucleotide-diphospho-sugar transferases"/>
    <property type="match status" value="1"/>
</dbReference>
<evidence type="ECO:0000256" key="10">
    <source>
        <dbReference type="ARBA" id="ARBA00040345"/>
    </source>
</evidence>
<evidence type="ECO:0000313" key="12">
    <source>
        <dbReference type="EMBL" id="TDW07227.1"/>
    </source>
</evidence>
<dbReference type="InterPro" id="IPR001173">
    <property type="entry name" value="Glyco_trans_2-like"/>
</dbReference>
<proteinExistence type="inferred from homology"/>
<comment type="similarity">
    <text evidence="9">Belongs to the glycosyltransferase 2 family. CrtQ subfamily.</text>
</comment>
<evidence type="ECO:0000256" key="8">
    <source>
        <dbReference type="ARBA" id="ARBA00037904"/>
    </source>
</evidence>
<comment type="caution">
    <text evidence="12">The sequence shown here is derived from an EMBL/GenBank/DDBJ whole genome shotgun (WGS) entry which is preliminary data.</text>
</comment>
<evidence type="ECO:0000259" key="11">
    <source>
        <dbReference type="Pfam" id="PF00535"/>
    </source>
</evidence>
<keyword evidence="3" id="KW-0328">Glycosyltransferase</keyword>
<dbReference type="Proteomes" id="UP000294697">
    <property type="component" value="Unassembled WGS sequence"/>
</dbReference>
<evidence type="ECO:0000256" key="5">
    <source>
        <dbReference type="ARBA" id="ARBA00022746"/>
    </source>
</evidence>
<dbReference type="PANTHER" id="PTHR43646:SF2">
    <property type="entry name" value="GLYCOSYLTRANSFERASE 2-LIKE DOMAIN-CONTAINING PROTEIN"/>
    <property type="match status" value="1"/>
</dbReference>